<evidence type="ECO:0000256" key="1">
    <source>
        <dbReference type="SAM" id="MobiDB-lite"/>
    </source>
</evidence>
<dbReference type="AlphaFoldDB" id="A0A6H9SML8"/>
<proteinExistence type="predicted"/>
<evidence type="ECO:0000313" key="4">
    <source>
        <dbReference type="Proteomes" id="UP000430232"/>
    </source>
</evidence>
<name>A0A6H9SML8_9BURK</name>
<dbReference type="InterPro" id="IPR005490">
    <property type="entry name" value="LD_TPept_cat_dom"/>
</dbReference>
<dbReference type="Proteomes" id="UP000430232">
    <property type="component" value="Unassembled WGS sequence"/>
</dbReference>
<dbReference type="Pfam" id="PF03734">
    <property type="entry name" value="YkuD"/>
    <property type="match status" value="1"/>
</dbReference>
<feature type="domain" description="L,D-TPase catalytic" evidence="2">
    <location>
        <begin position="11"/>
        <end position="91"/>
    </location>
</feature>
<evidence type="ECO:0000313" key="3">
    <source>
        <dbReference type="EMBL" id="KAB0641843.1"/>
    </source>
</evidence>
<dbReference type="CDD" id="cd16913">
    <property type="entry name" value="YkuD_like"/>
    <property type="match status" value="1"/>
</dbReference>
<gene>
    <name evidence="3" type="ORF">F7R21_14650</name>
</gene>
<accession>A0A6H9SML8</accession>
<keyword evidence="4" id="KW-1185">Reference proteome</keyword>
<dbReference type="EMBL" id="VZOJ01000035">
    <property type="protein sequence ID" value="KAB0641843.1"/>
    <property type="molecule type" value="Genomic_DNA"/>
</dbReference>
<dbReference type="GO" id="GO:0016740">
    <property type="term" value="F:transferase activity"/>
    <property type="evidence" value="ECO:0007669"/>
    <property type="project" value="InterPro"/>
</dbReference>
<protein>
    <submittedName>
        <fullName evidence="3">DUF2778 domain-containing protein</fullName>
    </submittedName>
</protein>
<feature type="region of interest" description="Disordered" evidence="1">
    <location>
        <begin position="1"/>
        <end position="20"/>
    </location>
</feature>
<reference evidence="3 4" key="1">
    <citation type="submission" date="2019-09" db="EMBL/GenBank/DDBJ databases">
        <title>Draft genome sequences of 48 bacterial type strains from the CCUG.</title>
        <authorList>
            <person name="Tunovic T."/>
            <person name="Pineiro-Iglesias B."/>
            <person name="Unosson C."/>
            <person name="Inganas E."/>
            <person name="Ohlen M."/>
            <person name="Cardew S."/>
            <person name="Jensie-Markopoulos S."/>
            <person name="Salva-Serra F."/>
            <person name="Jaen-Luchoro D."/>
            <person name="Karlsson R."/>
            <person name="Svensson-Stadler L."/>
            <person name="Chun J."/>
            <person name="Moore E."/>
        </authorList>
    </citation>
    <scope>NUCLEOTIDE SEQUENCE [LARGE SCALE GENOMIC DNA]</scope>
    <source>
        <strain evidence="3 4">CCUG 54555</strain>
    </source>
</reference>
<evidence type="ECO:0000259" key="2">
    <source>
        <dbReference type="Pfam" id="PF03734"/>
    </source>
</evidence>
<sequence>MGNRHQAENVGPIPPGRYRVQPPQMWTNRWYNPTSRAAWGDHRLTIHVMPGTQTFGRGGFFIDGGTHAGSAGCINLHAGMEDFVREIEDATKGAPECHVPLTVQC</sequence>
<comment type="caution">
    <text evidence="3">The sequence shown here is derived from an EMBL/GenBank/DDBJ whole genome shotgun (WGS) entry which is preliminary data.</text>
</comment>
<dbReference type="OrthoDB" id="3034895at2"/>
<organism evidence="3 4">
    <name type="scientific">Burkholderia latens</name>
    <dbReference type="NCBI Taxonomy" id="488446"/>
    <lineage>
        <taxon>Bacteria</taxon>
        <taxon>Pseudomonadati</taxon>
        <taxon>Pseudomonadota</taxon>
        <taxon>Betaproteobacteria</taxon>
        <taxon>Burkholderiales</taxon>
        <taxon>Burkholderiaceae</taxon>
        <taxon>Burkholderia</taxon>
        <taxon>Burkholderia cepacia complex</taxon>
    </lineage>
</organism>